<organism evidence="6 7">
    <name type="scientific">Microlunatus sagamiharensis</name>
    <dbReference type="NCBI Taxonomy" id="546874"/>
    <lineage>
        <taxon>Bacteria</taxon>
        <taxon>Bacillati</taxon>
        <taxon>Actinomycetota</taxon>
        <taxon>Actinomycetes</taxon>
        <taxon>Propionibacteriales</taxon>
        <taxon>Propionibacteriaceae</taxon>
        <taxon>Microlunatus</taxon>
    </lineage>
</organism>
<dbReference type="InterPro" id="IPR051081">
    <property type="entry name" value="HTH_MetalResp_TranReg"/>
</dbReference>
<proteinExistence type="predicted"/>
<keyword evidence="1" id="KW-0805">Transcription regulation</keyword>
<keyword evidence="7" id="KW-1185">Reference proteome</keyword>
<reference evidence="7" key="1">
    <citation type="submission" date="2016-10" db="EMBL/GenBank/DDBJ databases">
        <authorList>
            <person name="Varghese N."/>
            <person name="Submissions S."/>
        </authorList>
    </citation>
    <scope>NUCLEOTIDE SEQUENCE [LARGE SCALE GENOMIC DNA]</scope>
    <source>
        <strain evidence="7">DSM 21743</strain>
    </source>
</reference>
<dbReference type="InterPro" id="IPR036388">
    <property type="entry name" value="WH-like_DNA-bd_sf"/>
</dbReference>
<keyword evidence="3" id="KW-0804">Transcription</keyword>
<dbReference type="CDD" id="cd00090">
    <property type="entry name" value="HTH_ARSR"/>
    <property type="match status" value="1"/>
</dbReference>
<evidence type="ECO:0000256" key="4">
    <source>
        <dbReference type="SAM" id="MobiDB-lite"/>
    </source>
</evidence>
<dbReference type="RefSeq" id="WP_091077053.1">
    <property type="nucleotide sequence ID" value="NZ_LT629799.1"/>
</dbReference>
<evidence type="ECO:0000259" key="5">
    <source>
        <dbReference type="SMART" id="SM00418"/>
    </source>
</evidence>
<dbReference type="SMART" id="SM00418">
    <property type="entry name" value="HTH_ARSR"/>
    <property type="match status" value="1"/>
</dbReference>
<evidence type="ECO:0000256" key="3">
    <source>
        <dbReference type="ARBA" id="ARBA00023163"/>
    </source>
</evidence>
<evidence type="ECO:0000256" key="2">
    <source>
        <dbReference type="ARBA" id="ARBA00023125"/>
    </source>
</evidence>
<evidence type="ECO:0000313" key="7">
    <source>
        <dbReference type="Proteomes" id="UP000198825"/>
    </source>
</evidence>
<dbReference type="AlphaFoldDB" id="A0A1H2N894"/>
<name>A0A1H2N894_9ACTN</name>
<sequence>MTPRDVQTLTEAKALSAVAHPLRSRLLDALAVHGPSTASALAARLDEAVGNVSHHLKVLAQAHLIDEAPELARDRRERWWRLSSPSTRWSTAEMTDPAAVDAAIAAERLQLTRQLERTRAWLDAREPGGAWDETAFAMQRWLRLSPDELRELGDELLALLDRWAARSAEPVAAQDGDDPGGDREPVLVFARGFPSRP</sequence>
<feature type="domain" description="HTH arsR-type" evidence="5">
    <location>
        <begin position="13"/>
        <end position="158"/>
    </location>
</feature>
<accession>A0A1H2N894</accession>
<dbReference type="SUPFAM" id="SSF46785">
    <property type="entry name" value="Winged helix' DNA-binding domain"/>
    <property type="match status" value="1"/>
</dbReference>
<keyword evidence="2" id="KW-0238">DNA-binding</keyword>
<dbReference type="Gene3D" id="1.10.10.10">
    <property type="entry name" value="Winged helix-like DNA-binding domain superfamily/Winged helix DNA-binding domain"/>
    <property type="match status" value="1"/>
</dbReference>
<gene>
    <name evidence="6" type="ORF">SAMN04488544_3410</name>
</gene>
<dbReference type="InterPro" id="IPR001845">
    <property type="entry name" value="HTH_ArsR_DNA-bd_dom"/>
</dbReference>
<evidence type="ECO:0000256" key="1">
    <source>
        <dbReference type="ARBA" id="ARBA00023015"/>
    </source>
</evidence>
<dbReference type="OrthoDB" id="7945987at2"/>
<feature type="region of interest" description="Disordered" evidence="4">
    <location>
        <begin position="168"/>
        <end position="197"/>
    </location>
</feature>
<dbReference type="Proteomes" id="UP000198825">
    <property type="component" value="Chromosome I"/>
</dbReference>
<dbReference type="PANTHER" id="PTHR33154">
    <property type="entry name" value="TRANSCRIPTIONAL REGULATOR, ARSR FAMILY"/>
    <property type="match status" value="1"/>
</dbReference>
<dbReference type="InterPro" id="IPR011991">
    <property type="entry name" value="ArsR-like_HTH"/>
</dbReference>
<dbReference type="InterPro" id="IPR036390">
    <property type="entry name" value="WH_DNA-bd_sf"/>
</dbReference>
<dbReference type="GO" id="GO:0003677">
    <property type="term" value="F:DNA binding"/>
    <property type="evidence" value="ECO:0007669"/>
    <property type="project" value="UniProtKB-KW"/>
</dbReference>
<dbReference type="STRING" id="546874.SAMN04488544_3410"/>
<protein>
    <submittedName>
        <fullName evidence="6">Helix-turn-helix domain-containing protein</fullName>
    </submittedName>
</protein>
<dbReference type="GO" id="GO:0003700">
    <property type="term" value="F:DNA-binding transcription factor activity"/>
    <property type="evidence" value="ECO:0007669"/>
    <property type="project" value="InterPro"/>
</dbReference>
<dbReference type="Pfam" id="PF12840">
    <property type="entry name" value="HTH_20"/>
    <property type="match status" value="1"/>
</dbReference>
<dbReference type="EMBL" id="LT629799">
    <property type="protein sequence ID" value="SDV01006.1"/>
    <property type="molecule type" value="Genomic_DNA"/>
</dbReference>
<evidence type="ECO:0000313" key="6">
    <source>
        <dbReference type="EMBL" id="SDV01006.1"/>
    </source>
</evidence>
<dbReference type="PANTHER" id="PTHR33154:SF15">
    <property type="entry name" value="REGULATORY PROTEIN ARSR"/>
    <property type="match status" value="1"/>
</dbReference>